<reference evidence="1 2" key="1">
    <citation type="submission" date="2017-02" db="EMBL/GenBank/DDBJ databases">
        <title>The complete genomic sequence of a novel cold adapted crude oil-degrading bacterium Planococcus qaidamina Y42.</title>
        <authorList>
            <person name="Yang R."/>
        </authorList>
    </citation>
    <scope>NUCLEOTIDE SEQUENCE [LARGE SCALE GENOMIC DNA]</scope>
    <source>
        <strain evidence="1 2">Y42</strain>
    </source>
</reference>
<accession>A0A1Q2L3E0</accession>
<dbReference type="AlphaFoldDB" id="A0A1Q2L3E0"/>
<proteinExistence type="predicted"/>
<organism evidence="1 2">
    <name type="scientific">Planococcus lenghuensis</name>
    <dbReference type="NCBI Taxonomy" id="2213202"/>
    <lineage>
        <taxon>Bacteria</taxon>
        <taxon>Bacillati</taxon>
        <taxon>Bacillota</taxon>
        <taxon>Bacilli</taxon>
        <taxon>Bacillales</taxon>
        <taxon>Caryophanaceae</taxon>
        <taxon>Planococcus</taxon>
    </lineage>
</organism>
<sequence length="76" mass="8894">MVGIIPAVMALSIPIVAILTSHQRSLEKMKHDRLKDELELERLKQINYVTETDKLRLELEQMRLEDSKKHDSLLLK</sequence>
<gene>
    <name evidence="1" type="ORF">B0X71_02180</name>
</gene>
<dbReference type="EMBL" id="CP019640">
    <property type="protein sequence ID" value="AQQ54960.1"/>
    <property type="molecule type" value="Genomic_DNA"/>
</dbReference>
<protein>
    <submittedName>
        <fullName evidence="1">Uncharacterized protein</fullName>
    </submittedName>
</protein>
<keyword evidence="2" id="KW-1185">Reference proteome</keyword>
<dbReference type="Proteomes" id="UP000188184">
    <property type="component" value="Chromosome"/>
</dbReference>
<dbReference type="KEGG" id="pmar:B0X71_02180"/>
<name>A0A1Q2L3E0_9BACL</name>
<evidence type="ECO:0000313" key="2">
    <source>
        <dbReference type="Proteomes" id="UP000188184"/>
    </source>
</evidence>
<evidence type="ECO:0000313" key="1">
    <source>
        <dbReference type="EMBL" id="AQQ54960.1"/>
    </source>
</evidence>